<dbReference type="InterPro" id="IPR050188">
    <property type="entry name" value="RluA_PseudoU_synthase"/>
</dbReference>
<dbReference type="InterPro" id="IPR002942">
    <property type="entry name" value="S4_RNA-bd"/>
</dbReference>
<sequence length="209" mass="23953">MERDESRGARGEKLRSWVRMGRTRIEAEQAGARLDGYLARRFTYRSRTQWGRLIREGRLTVNGRAVRPSRRLRAGDRIDYVPRRRAEPPVDRLCPLLHADDWLVAVAKSGNLPMHPSGRYFRHTLLHALLDEHPEWAPLLIVHRLDRETSGVVVLGRTREATAKLAAQFRDRIAQKIYLALVEGRPAEDRFAIDLPLGRAGDSLVRKAV</sequence>
<dbReference type="CDD" id="cd00165">
    <property type="entry name" value="S4"/>
    <property type="match status" value="1"/>
</dbReference>
<dbReference type="GO" id="GO:0120159">
    <property type="term" value="F:rRNA pseudouridine synthase activity"/>
    <property type="evidence" value="ECO:0007669"/>
    <property type="project" value="UniProtKB-ARBA"/>
</dbReference>
<organism evidence="5 6">
    <name type="scientific">Eiseniibacteriota bacterium</name>
    <dbReference type="NCBI Taxonomy" id="2212470"/>
    <lineage>
        <taxon>Bacteria</taxon>
        <taxon>Candidatus Eiseniibacteriota</taxon>
    </lineage>
</organism>
<dbReference type="GO" id="GO:0000455">
    <property type="term" value="P:enzyme-directed rRNA pseudouridine synthesis"/>
    <property type="evidence" value="ECO:0007669"/>
    <property type="project" value="UniProtKB-ARBA"/>
</dbReference>
<dbReference type="Gene3D" id="3.30.2350.10">
    <property type="entry name" value="Pseudouridine synthase"/>
    <property type="match status" value="1"/>
</dbReference>
<dbReference type="EMBL" id="VGIY01000002">
    <property type="protein sequence ID" value="MBM3316237.1"/>
    <property type="molecule type" value="Genomic_DNA"/>
</dbReference>
<evidence type="ECO:0000259" key="4">
    <source>
        <dbReference type="SMART" id="SM00363"/>
    </source>
</evidence>
<gene>
    <name evidence="5" type="ORF">FJY75_00120</name>
</gene>
<dbReference type="GO" id="GO:0003723">
    <property type="term" value="F:RNA binding"/>
    <property type="evidence" value="ECO:0007669"/>
    <property type="project" value="UniProtKB-KW"/>
</dbReference>
<dbReference type="SUPFAM" id="SSF55174">
    <property type="entry name" value="Alpha-L RNA-binding motif"/>
    <property type="match status" value="1"/>
</dbReference>
<feature type="non-terminal residue" evidence="5">
    <location>
        <position position="209"/>
    </location>
</feature>
<reference evidence="5" key="1">
    <citation type="submission" date="2019-03" db="EMBL/GenBank/DDBJ databases">
        <title>Lake Tanganyika Metagenome-Assembled Genomes (MAGs).</title>
        <authorList>
            <person name="Tran P."/>
        </authorList>
    </citation>
    <scope>NUCLEOTIDE SEQUENCE</scope>
    <source>
        <strain evidence="5">M_DeepCast_400m_m2_100</strain>
    </source>
</reference>
<dbReference type="PROSITE" id="PS01129">
    <property type="entry name" value="PSI_RLU"/>
    <property type="match status" value="1"/>
</dbReference>
<dbReference type="Pfam" id="PF01479">
    <property type="entry name" value="S4"/>
    <property type="match status" value="1"/>
</dbReference>
<proteinExistence type="inferred from homology"/>
<name>A0A937X8S7_UNCEI</name>
<dbReference type="InterPro" id="IPR006145">
    <property type="entry name" value="PsdUridine_synth_RsuA/RluA"/>
</dbReference>
<dbReference type="Gene3D" id="3.10.290.10">
    <property type="entry name" value="RNA-binding S4 domain"/>
    <property type="match status" value="1"/>
</dbReference>
<evidence type="ECO:0000313" key="6">
    <source>
        <dbReference type="Proteomes" id="UP000748308"/>
    </source>
</evidence>
<evidence type="ECO:0000256" key="1">
    <source>
        <dbReference type="ARBA" id="ARBA00010876"/>
    </source>
</evidence>
<accession>A0A937X8S7</accession>
<dbReference type="PANTHER" id="PTHR21600">
    <property type="entry name" value="MITOCHONDRIAL RNA PSEUDOURIDINE SYNTHASE"/>
    <property type="match status" value="1"/>
</dbReference>
<evidence type="ECO:0000313" key="5">
    <source>
        <dbReference type="EMBL" id="MBM3316237.1"/>
    </source>
</evidence>
<evidence type="ECO:0000256" key="2">
    <source>
        <dbReference type="ARBA" id="ARBA00023235"/>
    </source>
</evidence>
<keyword evidence="2" id="KW-0413">Isomerase</keyword>
<dbReference type="InterPro" id="IPR020103">
    <property type="entry name" value="PsdUridine_synth_cat_dom_sf"/>
</dbReference>
<evidence type="ECO:0000256" key="3">
    <source>
        <dbReference type="PROSITE-ProRule" id="PRU00182"/>
    </source>
</evidence>
<dbReference type="InterPro" id="IPR036986">
    <property type="entry name" value="S4_RNA-bd_sf"/>
</dbReference>
<dbReference type="SMART" id="SM00363">
    <property type="entry name" value="S4"/>
    <property type="match status" value="1"/>
</dbReference>
<protein>
    <submittedName>
        <fullName evidence="5">RluA family pseudouridine synthase</fullName>
    </submittedName>
</protein>
<dbReference type="AlphaFoldDB" id="A0A937X8S7"/>
<dbReference type="PROSITE" id="PS50889">
    <property type="entry name" value="S4"/>
    <property type="match status" value="1"/>
</dbReference>
<feature type="domain" description="RNA-binding S4" evidence="4">
    <location>
        <begin position="32"/>
        <end position="91"/>
    </location>
</feature>
<comment type="similarity">
    <text evidence="1">Belongs to the pseudouridine synthase RluA family.</text>
</comment>
<comment type="caution">
    <text evidence="5">The sequence shown here is derived from an EMBL/GenBank/DDBJ whole genome shotgun (WGS) entry which is preliminary data.</text>
</comment>
<dbReference type="PANTHER" id="PTHR21600:SF87">
    <property type="entry name" value="RNA PSEUDOURIDYLATE SYNTHASE DOMAIN-CONTAINING PROTEIN 1"/>
    <property type="match status" value="1"/>
</dbReference>
<dbReference type="SUPFAM" id="SSF55120">
    <property type="entry name" value="Pseudouridine synthase"/>
    <property type="match status" value="1"/>
</dbReference>
<dbReference type="Pfam" id="PF00849">
    <property type="entry name" value="PseudoU_synth_2"/>
    <property type="match status" value="1"/>
</dbReference>
<dbReference type="InterPro" id="IPR006224">
    <property type="entry name" value="PsdUridine_synth_RluA-like_CS"/>
</dbReference>
<dbReference type="Proteomes" id="UP000748308">
    <property type="component" value="Unassembled WGS sequence"/>
</dbReference>
<keyword evidence="3" id="KW-0694">RNA-binding</keyword>